<reference evidence="2" key="1">
    <citation type="submission" date="2020-06" db="EMBL/GenBank/DDBJ databases">
        <title>WGS assembly of Ceratodon purpureus strain R40.</title>
        <authorList>
            <person name="Carey S.B."/>
            <person name="Jenkins J."/>
            <person name="Shu S."/>
            <person name="Lovell J.T."/>
            <person name="Sreedasyam A."/>
            <person name="Maumus F."/>
            <person name="Tiley G.P."/>
            <person name="Fernandez-Pozo N."/>
            <person name="Barry K."/>
            <person name="Chen C."/>
            <person name="Wang M."/>
            <person name="Lipzen A."/>
            <person name="Daum C."/>
            <person name="Saski C.A."/>
            <person name="Payton A.C."/>
            <person name="Mcbreen J.C."/>
            <person name="Conrad R.E."/>
            <person name="Kollar L.M."/>
            <person name="Olsson S."/>
            <person name="Huttunen S."/>
            <person name="Landis J.B."/>
            <person name="Wickett N.J."/>
            <person name="Johnson M.G."/>
            <person name="Rensing S.A."/>
            <person name="Grimwood J."/>
            <person name="Schmutz J."/>
            <person name="Mcdaniel S.F."/>
        </authorList>
    </citation>
    <scope>NUCLEOTIDE SEQUENCE</scope>
    <source>
        <strain evidence="2">R40</strain>
    </source>
</reference>
<evidence type="ECO:0000313" key="2">
    <source>
        <dbReference type="EMBL" id="KAG0592360.1"/>
    </source>
</evidence>
<keyword evidence="1" id="KW-0472">Membrane</keyword>
<sequence length="406" mass="45712">MLVLVLIAGAALAFVLLFRAAPNVRVVRIYLQNDNTDYATQRMFNSSVAYGGDIDEQQKLADAAVKNLSDQFGVVTNYTSASDPNKVGETEVLVCPCTTTTVSWTEYVHFYSLNYTPPQPLLNYTEFELPPPQGTVLSLITTSNFTSGDVRYLTKESNLTHERFCDQLHMIPSRFLPTSFFMDCPALVAALLTTEPQGENLRTNWNDPRTSYFESPVLLNQKFLYANTLRRLNAYQREQFTLLSAIQPYDQENTTHRNMFLTGMTDIWLLALDRFAANSSSTDLDFFLNAADRTSGRYFERVHFFSDYFAVIMNEGNTFLGVEVNWPQYYNVCRPSYCDVTKQSTALYRSYTVLAVLGGLANLAILPAQLFVWPVIAFALLGCFKTFGGNTKKKSTVKPAKVASVV</sequence>
<keyword evidence="1" id="KW-1133">Transmembrane helix</keyword>
<dbReference type="Proteomes" id="UP000822688">
    <property type="component" value="Chromosome 1"/>
</dbReference>
<name>A0A8T0J8X8_CERPU</name>
<evidence type="ECO:0000313" key="3">
    <source>
        <dbReference type="Proteomes" id="UP000822688"/>
    </source>
</evidence>
<evidence type="ECO:0000256" key="1">
    <source>
        <dbReference type="SAM" id="Phobius"/>
    </source>
</evidence>
<gene>
    <name evidence="2" type="ORF">KC19_1G245500</name>
</gene>
<protein>
    <submittedName>
        <fullName evidence="2">Uncharacterized protein</fullName>
    </submittedName>
</protein>
<accession>A0A8T0J8X8</accession>
<keyword evidence="1" id="KW-0812">Transmembrane</keyword>
<feature type="transmembrane region" description="Helical" evidence="1">
    <location>
        <begin position="351"/>
        <end position="384"/>
    </location>
</feature>
<keyword evidence="3" id="KW-1185">Reference proteome</keyword>
<comment type="caution">
    <text evidence="2">The sequence shown here is derived from an EMBL/GenBank/DDBJ whole genome shotgun (WGS) entry which is preliminary data.</text>
</comment>
<organism evidence="2 3">
    <name type="scientific">Ceratodon purpureus</name>
    <name type="common">Fire moss</name>
    <name type="synonym">Dicranum purpureum</name>
    <dbReference type="NCBI Taxonomy" id="3225"/>
    <lineage>
        <taxon>Eukaryota</taxon>
        <taxon>Viridiplantae</taxon>
        <taxon>Streptophyta</taxon>
        <taxon>Embryophyta</taxon>
        <taxon>Bryophyta</taxon>
        <taxon>Bryophytina</taxon>
        <taxon>Bryopsida</taxon>
        <taxon>Dicranidae</taxon>
        <taxon>Pseudoditrichales</taxon>
        <taxon>Ditrichaceae</taxon>
        <taxon>Ceratodon</taxon>
    </lineage>
</organism>
<proteinExistence type="predicted"/>
<dbReference type="EMBL" id="CM026421">
    <property type="protein sequence ID" value="KAG0592360.1"/>
    <property type="molecule type" value="Genomic_DNA"/>
</dbReference>
<dbReference type="AlphaFoldDB" id="A0A8T0J8X8"/>